<sequence length="108" mass="11486">MKIYLRITLKGGLDIFAKVTVICPPLSYESYLRIEFFYFQQGPRKLTKLLKMTHPVSTGSPADTITTDAVTTGSPADTTTDSSATTLNAESSSTASSTTAPSSNTSAI</sequence>
<reference evidence="2" key="1">
    <citation type="submission" date="2021-05" db="EMBL/GenBank/DDBJ databases">
        <authorList>
            <person name="Alioto T."/>
            <person name="Alioto T."/>
            <person name="Gomez Garrido J."/>
        </authorList>
    </citation>
    <scope>NUCLEOTIDE SEQUENCE</scope>
</reference>
<feature type="compositionally biased region" description="Polar residues" evidence="1">
    <location>
        <begin position="56"/>
        <end position="70"/>
    </location>
</feature>
<evidence type="ECO:0000313" key="2">
    <source>
        <dbReference type="EMBL" id="CAG6758839.1"/>
    </source>
</evidence>
<accession>A0A8D9A3C7</accession>
<dbReference type="EMBL" id="HBUF01550734">
    <property type="protein sequence ID" value="CAG6758839.1"/>
    <property type="molecule type" value="Transcribed_RNA"/>
</dbReference>
<feature type="region of interest" description="Disordered" evidence="1">
    <location>
        <begin position="56"/>
        <end position="108"/>
    </location>
</feature>
<name>A0A8D9A3C7_9HEMI</name>
<feature type="compositionally biased region" description="Low complexity" evidence="1">
    <location>
        <begin position="71"/>
        <end position="108"/>
    </location>
</feature>
<proteinExistence type="predicted"/>
<protein>
    <submittedName>
        <fullName evidence="2">Uncharacterized protein</fullName>
    </submittedName>
</protein>
<dbReference type="EMBL" id="HBUF01550733">
    <property type="protein sequence ID" value="CAG6758838.1"/>
    <property type="molecule type" value="Transcribed_RNA"/>
</dbReference>
<organism evidence="2">
    <name type="scientific">Cacopsylla melanoneura</name>
    <dbReference type="NCBI Taxonomy" id="428564"/>
    <lineage>
        <taxon>Eukaryota</taxon>
        <taxon>Metazoa</taxon>
        <taxon>Ecdysozoa</taxon>
        <taxon>Arthropoda</taxon>
        <taxon>Hexapoda</taxon>
        <taxon>Insecta</taxon>
        <taxon>Pterygota</taxon>
        <taxon>Neoptera</taxon>
        <taxon>Paraneoptera</taxon>
        <taxon>Hemiptera</taxon>
        <taxon>Sternorrhyncha</taxon>
        <taxon>Psylloidea</taxon>
        <taxon>Psyllidae</taxon>
        <taxon>Psyllinae</taxon>
        <taxon>Cacopsylla</taxon>
    </lineage>
</organism>
<dbReference type="AlphaFoldDB" id="A0A8D9A3C7"/>
<evidence type="ECO:0000256" key="1">
    <source>
        <dbReference type="SAM" id="MobiDB-lite"/>
    </source>
</evidence>
<dbReference type="EMBL" id="HBUF01550735">
    <property type="protein sequence ID" value="CAG6758840.1"/>
    <property type="molecule type" value="Transcribed_RNA"/>
</dbReference>